<protein>
    <recommendedName>
        <fullName evidence="12">Scavenger receptor cysteine-rich domain-containing protein DMBT1</fullName>
    </recommendedName>
    <alternativeName>
        <fullName evidence="13">Deleted in malignant brain tumors 1 protein</fullName>
    </alternativeName>
    <alternativeName>
        <fullName evidence="11">Hensin</fullName>
    </alternativeName>
</protein>
<evidence type="ECO:0000256" key="7">
    <source>
        <dbReference type="ARBA" id="ARBA00022737"/>
    </source>
</evidence>
<feature type="domain" description="SRCR" evidence="17">
    <location>
        <begin position="27"/>
        <end position="127"/>
    </location>
</feature>
<organism evidence="19 20">
    <name type="scientific">Cyanistes caeruleus</name>
    <name type="common">Eurasian blue tit</name>
    <name type="synonym">Parus caeruleus</name>
    <dbReference type="NCBI Taxonomy" id="156563"/>
    <lineage>
        <taxon>Eukaryota</taxon>
        <taxon>Metazoa</taxon>
        <taxon>Chordata</taxon>
        <taxon>Craniata</taxon>
        <taxon>Vertebrata</taxon>
        <taxon>Euteleostomi</taxon>
        <taxon>Archelosauria</taxon>
        <taxon>Archosauria</taxon>
        <taxon>Dinosauria</taxon>
        <taxon>Saurischia</taxon>
        <taxon>Theropoda</taxon>
        <taxon>Coelurosauria</taxon>
        <taxon>Aves</taxon>
        <taxon>Neognathae</taxon>
        <taxon>Neoaves</taxon>
        <taxon>Telluraves</taxon>
        <taxon>Australaves</taxon>
        <taxon>Passeriformes</taxon>
        <taxon>Paridae</taxon>
        <taxon>Cyanistes</taxon>
    </lineage>
</organism>
<evidence type="ECO:0000256" key="10">
    <source>
        <dbReference type="ARBA" id="ARBA00023180"/>
    </source>
</evidence>
<dbReference type="Gene3D" id="2.60.120.290">
    <property type="entry name" value="Spermadhesin, CUB domain"/>
    <property type="match status" value="1"/>
</dbReference>
<feature type="disulfide bond" evidence="14">
    <location>
        <begin position="489"/>
        <end position="499"/>
    </location>
</feature>
<dbReference type="SUPFAM" id="SSF56487">
    <property type="entry name" value="SRCR-like"/>
    <property type="match status" value="5"/>
</dbReference>
<dbReference type="Pfam" id="PF23344">
    <property type="entry name" value="ZP-N"/>
    <property type="match status" value="1"/>
</dbReference>
<feature type="domain" description="SRCR" evidence="17">
    <location>
        <begin position="420"/>
        <end position="520"/>
    </location>
</feature>
<dbReference type="PROSITE" id="PS51034">
    <property type="entry name" value="ZP_2"/>
    <property type="match status" value="1"/>
</dbReference>
<feature type="region of interest" description="Disordered" evidence="15">
    <location>
        <begin position="395"/>
        <end position="423"/>
    </location>
</feature>
<dbReference type="FunFam" id="3.10.250.10:FF:000003">
    <property type="entry name" value="Deleted in malignant brain tumors 1"/>
    <property type="match status" value="1"/>
</dbReference>
<reference evidence="19" key="1">
    <citation type="submission" date="2025-05" db="UniProtKB">
        <authorList>
            <consortium name="Ensembl"/>
        </authorList>
    </citation>
    <scope>IDENTIFICATION</scope>
</reference>
<feature type="disulfide bond" evidence="14">
    <location>
        <begin position="214"/>
        <end position="224"/>
    </location>
</feature>
<evidence type="ECO:0000256" key="3">
    <source>
        <dbReference type="ARBA" id="ARBA00022448"/>
    </source>
</evidence>
<feature type="disulfide bond" evidence="14">
    <location>
        <begin position="576"/>
        <end position="637"/>
    </location>
</feature>
<evidence type="ECO:0000256" key="14">
    <source>
        <dbReference type="PROSITE-ProRule" id="PRU00196"/>
    </source>
</evidence>
<dbReference type="PANTHER" id="PTHR19331:SF22">
    <property type="entry name" value="DELETED IN MALIGNANT BRAIN TUMORS 1 PROTEIN"/>
    <property type="match status" value="1"/>
</dbReference>
<evidence type="ECO:0000259" key="17">
    <source>
        <dbReference type="PROSITE" id="PS50287"/>
    </source>
</evidence>
<feature type="disulfide bond" evidence="14">
    <location>
        <begin position="52"/>
        <end position="116"/>
    </location>
</feature>
<feature type="region of interest" description="Disordered" evidence="15">
    <location>
        <begin position="1096"/>
        <end position="1128"/>
    </location>
</feature>
<proteinExistence type="inferred from homology"/>
<feature type="disulfide bond" evidence="14">
    <location>
        <begin position="183"/>
        <end position="244"/>
    </location>
</feature>
<dbReference type="Gene3D" id="2.60.40.3210">
    <property type="entry name" value="Zona pellucida, ZP-N domain"/>
    <property type="match status" value="1"/>
</dbReference>
<evidence type="ECO:0000313" key="20">
    <source>
        <dbReference type="Proteomes" id="UP000694410"/>
    </source>
</evidence>
<dbReference type="InterPro" id="IPR055355">
    <property type="entry name" value="ZP-C"/>
</dbReference>
<dbReference type="Pfam" id="PF00530">
    <property type="entry name" value="SRCR"/>
    <property type="match status" value="5"/>
</dbReference>
<dbReference type="FunFam" id="3.10.250.10:FF:000006">
    <property type="entry name" value="neurotrypsin isoform X2"/>
    <property type="match status" value="4"/>
</dbReference>
<dbReference type="Pfam" id="PF00431">
    <property type="entry name" value="CUB"/>
    <property type="match status" value="1"/>
</dbReference>
<sequence>MCQHNGWGMHNCRHVEDASVICAGGSVRLVGGRNGCEGRVELYDGSTWGTVCDDQWDLQDAQVVCRQLGCGQPVDAPQNAHFDPGSGRIFLDDVQCRGDEPSLQMCQHNGWGEHNCQHMEDASVICAAASPTTPTPWPLTTGGSVRLVGGRNGCEGRVELYDGSTWGTVCDDQWDLQDAQVVCQQLGCGRPVDAPRNARFGLGSGRIFLDDVQCRGDEPSLQMCQHNGWGMHNCGHVEDASVICAAADPTPPAQWPHTTGGSVRLVGGRNGCEGRVELYDGSTWGTVCDDQWDLQDAQVVCQQLGCGRPVAALDTAHFGLGSGRIFLDDVQCRGDEPSLQMCQHNGWGMHNCEHMEDASVICAETSTLLETNTTAPAPTTTEVSSPELVTTTATVATTAQSSSPASSPTSASPHSTGGSVRLVGGRNGCEGRVELYDGSTWGTVCDDQWDLQDAQVVCRQLGCGRPVDAPRNARFGLGSGRIFLDDVQCRGDEPSLQMCQHNGWGMHNCRHVEDASVICAATQPTPPAQWPLTTRGSVRLVGGRNGCEGRVELYDGSTWGTVCDDQWDLQDAQVVCQQLGCGRPVDAPRNARFGLGSGRIFLDDVQCRGDEPSLQMCQHNGWGMHNCRHVEDASVICAETSTLLETNTTAPAPTTTEVSSPALVTTTATAATTAQSSSPAPVATSAPPPAAPYFCGGSVSDSSGVLQSPNYPGNYPNDADCVWEIQVQNNFRVTLTFRDIVMQSGMCQHDYIEVYDGPVHSSPLLGRFCSGSFPTYVSSSNMMSVCFHSDSRYSFRGFQAHYSSIPAGHNTTIQCLPDYMHVVVSRRYLQSQGYSARSVTLSDNRCRPTVTAREVVFNIPYSGCGTVQEVHPLLWHSVAYLSLEKLTCNVTKAQFPILNCIVKQENNDTINYSNTIRVASSGYIIKRKKNINLHVSCKMLRKSWQQVMYAAEDTVDVDEYQFGRYDMNITFYDSPAFLRQVRSSPYYIDLNQNLYLQACLHSSDPNLKVVVDTCVASPDPRDFNTRAYYLVRNGCPRDSSYATYFSPSSHFARFKFNAFEFMSRHPSVYLKCQMLVCRLGDRSSRCYQGCSSRARRDTSSAEEPVDVVVGPLQLREGDAPRGNTGKDQ</sequence>
<dbReference type="GO" id="GO:0015031">
    <property type="term" value="P:protein transport"/>
    <property type="evidence" value="ECO:0007669"/>
    <property type="project" value="UniProtKB-KW"/>
</dbReference>
<dbReference type="CDD" id="cd00041">
    <property type="entry name" value="CUB"/>
    <property type="match status" value="1"/>
</dbReference>
<feature type="compositionally biased region" description="Basic and acidic residues" evidence="15">
    <location>
        <begin position="1115"/>
        <end position="1128"/>
    </location>
</feature>
<dbReference type="Gene3D" id="3.10.250.10">
    <property type="entry name" value="SRCR-like domain"/>
    <property type="match status" value="5"/>
</dbReference>
<feature type="domain" description="SRCR" evidence="17">
    <location>
        <begin position="145"/>
        <end position="245"/>
    </location>
</feature>
<evidence type="ECO:0000256" key="1">
    <source>
        <dbReference type="ARBA" id="ARBA00004613"/>
    </source>
</evidence>
<dbReference type="FunFam" id="2.60.120.290:FF:000013">
    <property type="entry name" value="Membrane frizzled-related protein"/>
    <property type="match status" value="1"/>
</dbReference>
<keyword evidence="7" id="KW-0677">Repeat</keyword>
<dbReference type="InterPro" id="IPR035914">
    <property type="entry name" value="Sperma_CUB_dom_sf"/>
</dbReference>
<dbReference type="SUPFAM" id="SSF49854">
    <property type="entry name" value="Spermadhesin, CUB domain"/>
    <property type="match status" value="1"/>
</dbReference>
<dbReference type="SMART" id="SM00042">
    <property type="entry name" value="CUB"/>
    <property type="match status" value="1"/>
</dbReference>
<evidence type="ECO:0000256" key="6">
    <source>
        <dbReference type="ARBA" id="ARBA00022729"/>
    </source>
</evidence>
<feature type="domain" description="SRCR" evidence="17">
    <location>
        <begin position="538"/>
        <end position="638"/>
    </location>
</feature>
<feature type="disulfide bond" evidence="14">
    <location>
        <begin position="65"/>
        <end position="126"/>
    </location>
</feature>
<dbReference type="PROSITE" id="PS50287">
    <property type="entry name" value="SRCR_2"/>
    <property type="match status" value="6"/>
</dbReference>
<evidence type="ECO:0000256" key="11">
    <source>
        <dbReference type="ARBA" id="ARBA00030560"/>
    </source>
</evidence>
<evidence type="ECO:0000256" key="15">
    <source>
        <dbReference type="SAM" id="MobiDB-lite"/>
    </source>
</evidence>
<comment type="caution">
    <text evidence="14">Lacks conserved residue(s) required for the propagation of feature annotation.</text>
</comment>
<feature type="disulfide bond" evidence="14">
    <location>
        <begin position="170"/>
        <end position="234"/>
    </location>
</feature>
<keyword evidence="4" id="KW-0217">Developmental protein</keyword>
<feature type="disulfide bond" evidence="14">
    <location>
        <begin position="332"/>
        <end position="342"/>
    </location>
</feature>
<dbReference type="InterPro" id="IPR001190">
    <property type="entry name" value="SRCR"/>
</dbReference>
<keyword evidence="3" id="KW-0813">Transport</keyword>
<accession>A0A8C0VA38</accession>
<feature type="domain" description="SRCR" evidence="17">
    <location>
        <begin position="263"/>
        <end position="363"/>
    </location>
</feature>
<evidence type="ECO:0000256" key="2">
    <source>
        <dbReference type="ARBA" id="ARBA00009931"/>
    </source>
</evidence>
<evidence type="ECO:0000256" key="13">
    <source>
        <dbReference type="ARBA" id="ARBA00047200"/>
    </source>
</evidence>
<comment type="subcellular location">
    <subcellularLocation>
        <location evidence="1">Secreted</location>
    </subcellularLocation>
</comment>
<feature type="domain" description="ZP" evidence="18">
    <location>
        <begin position="814"/>
        <end position="1093"/>
    </location>
</feature>
<feature type="domain" description="SRCR" evidence="17">
    <location>
        <begin position="1"/>
        <end position="23"/>
    </location>
</feature>
<dbReference type="AlphaFoldDB" id="A0A8C0VA38"/>
<dbReference type="Gene3D" id="2.60.40.4100">
    <property type="entry name" value="Zona pellucida, ZP-C domain"/>
    <property type="match status" value="1"/>
</dbReference>
<dbReference type="PRINTS" id="PR00258">
    <property type="entry name" value="SPERACTRCPTR"/>
</dbReference>
<dbReference type="Ensembl" id="ENSCCET00000030390.1">
    <property type="protein sequence ID" value="ENSCCEP00000020030.1"/>
    <property type="gene ID" value="ENSCCEG00000018156.1"/>
</dbReference>
<keyword evidence="20" id="KW-1185">Reference proteome</keyword>
<name>A0A8C0VA38_CYACU</name>
<dbReference type="PROSITE" id="PS00420">
    <property type="entry name" value="SRCR_1"/>
    <property type="match status" value="5"/>
</dbReference>
<evidence type="ECO:0000256" key="4">
    <source>
        <dbReference type="ARBA" id="ARBA00022473"/>
    </source>
</evidence>
<feature type="disulfide bond" evidence="14">
    <location>
        <begin position="458"/>
        <end position="519"/>
    </location>
</feature>
<dbReference type="PROSITE" id="PS01180">
    <property type="entry name" value="CUB"/>
    <property type="match status" value="1"/>
</dbReference>
<dbReference type="SMART" id="SM00241">
    <property type="entry name" value="ZP"/>
    <property type="match status" value="1"/>
</dbReference>
<feature type="disulfide bond" evidence="14">
    <location>
        <begin position="563"/>
        <end position="627"/>
    </location>
</feature>
<keyword evidence="8" id="KW-0653">Protein transport</keyword>
<feature type="disulfide bond" evidence="14">
    <location>
        <begin position="607"/>
        <end position="617"/>
    </location>
</feature>
<keyword evidence="10" id="KW-0325">Glycoprotein</keyword>
<feature type="disulfide bond" evidence="14">
    <location>
        <begin position="445"/>
        <end position="509"/>
    </location>
</feature>
<keyword evidence="5" id="KW-0964">Secreted</keyword>
<evidence type="ECO:0000313" key="19">
    <source>
        <dbReference type="Ensembl" id="ENSCCEP00000020029.1"/>
    </source>
</evidence>
<dbReference type="PANTHER" id="PTHR19331">
    <property type="entry name" value="SCAVENGER RECEPTOR DOMAIN-CONTAINING"/>
    <property type="match status" value="1"/>
</dbReference>
<dbReference type="GO" id="GO:0016020">
    <property type="term" value="C:membrane"/>
    <property type="evidence" value="ECO:0007669"/>
    <property type="project" value="InterPro"/>
</dbReference>
<dbReference type="InterPro" id="IPR055356">
    <property type="entry name" value="ZP-N"/>
</dbReference>
<dbReference type="InterPro" id="IPR001507">
    <property type="entry name" value="ZP_dom"/>
</dbReference>
<evidence type="ECO:0000259" key="16">
    <source>
        <dbReference type="PROSITE" id="PS01180"/>
    </source>
</evidence>
<dbReference type="SMART" id="SM00202">
    <property type="entry name" value="SR"/>
    <property type="match status" value="5"/>
</dbReference>
<evidence type="ECO:0000256" key="5">
    <source>
        <dbReference type="ARBA" id="ARBA00022525"/>
    </source>
</evidence>
<keyword evidence="6" id="KW-0732">Signal</keyword>
<dbReference type="Ensembl" id="ENSCCET00000030389.1">
    <property type="protein sequence ID" value="ENSCCEP00000020029.1"/>
    <property type="gene ID" value="ENSCCEG00000018156.1"/>
</dbReference>
<dbReference type="InterPro" id="IPR000859">
    <property type="entry name" value="CUB_dom"/>
</dbReference>
<feature type="disulfide bond" evidence="14">
    <location>
        <begin position="301"/>
        <end position="362"/>
    </location>
</feature>
<evidence type="ECO:0000256" key="8">
    <source>
        <dbReference type="ARBA" id="ARBA00022927"/>
    </source>
</evidence>
<evidence type="ECO:0000256" key="12">
    <source>
        <dbReference type="ARBA" id="ARBA00047197"/>
    </source>
</evidence>
<keyword evidence="9 14" id="KW-1015">Disulfide bond</keyword>
<dbReference type="Pfam" id="PF00100">
    <property type="entry name" value="Zona_pellucida"/>
    <property type="match status" value="1"/>
</dbReference>
<feature type="compositionally biased region" description="Low complexity" evidence="15">
    <location>
        <begin position="395"/>
        <end position="416"/>
    </location>
</feature>
<dbReference type="FunFam" id="2.60.40.4100:FF:000005">
    <property type="entry name" value="Deleted in malignant brain tumors 1"/>
    <property type="match status" value="1"/>
</dbReference>
<feature type="disulfide bond" evidence="14">
    <location>
        <begin position="288"/>
        <end position="352"/>
    </location>
</feature>
<feature type="domain" description="CUB" evidence="16">
    <location>
        <begin position="695"/>
        <end position="805"/>
    </location>
</feature>
<comment type="similarity">
    <text evidence="2">Belongs to the DMBT1 family.</text>
</comment>
<feature type="disulfide bond" evidence="14">
    <location>
        <begin position="96"/>
        <end position="106"/>
    </location>
</feature>
<dbReference type="InterPro" id="IPR036772">
    <property type="entry name" value="SRCR-like_dom_sf"/>
</dbReference>
<evidence type="ECO:0000259" key="18">
    <source>
        <dbReference type="PROSITE" id="PS51034"/>
    </source>
</evidence>
<evidence type="ECO:0000256" key="9">
    <source>
        <dbReference type="ARBA" id="ARBA00023157"/>
    </source>
</evidence>
<dbReference type="Proteomes" id="UP000694410">
    <property type="component" value="Unplaced"/>
</dbReference>
<dbReference type="InterPro" id="IPR042235">
    <property type="entry name" value="ZP-C_dom"/>
</dbReference>